<gene>
    <name evidence="1" type="ORF">E2C01_090293</name>
</gene>
<name>A0A5B7JPS4_PORTR</name>
<evidence type="ECO:0000313" key="1">
    <source>
        <dbReference type="EMBL" id="MPC95098.1"/>
    </source>
</evidence>
<sequence length="21" mass="2493">MAAWGLPSASLCRAWWGWWWA</sequence>
<protein>
    <submittedName>
        <fullName evidence="1">Uncharacterized protein</fullName>
    </submittedName>
</protein>
<reference evidence="1 2" key="1">
    <citation type="submission" date="2019-05" db="EMBL/GenBank/DDBJ databases">
        <title>Another draft genome of Portunus trituberculatus and its Hox gene families provides insights of decapod evolution.</title>
        <authorList>
            <person name="Jeong J.-H."/>
            <person name="Song I."/>
            <person name="Kim S."/>
            <person name="Choi T."/>
            <person name="Kim D."/>
            <person name="Ryu S."/>
            <person name="Kim W."/>
        </authorList>
    </citation>
    <scope>NUCLEOTIDE SEQUENCE [LARGE SCALE GENOMIC DNA]</scope>
    <source>
        <tissue evidence="1">Muscle</tissue>
    </source>
</reference>
<evidence type="ECO:0000313" key="2">
    <source>
        <dbReference type="Proteomes" id="UP000324222"/>
    </source>
</evidence>
<dbReference type="AlphaFoldDB" id="A0A5B7JPS4"/>
<dbReference type="Proteomes" id="UP000324222">
    <property type="component" value="Unassembled WGS sequence"/>
</dbReference>
<keyword evidence="2" id="KW-1185">Reference proteome</keyword>
<proteinExistence type="predicted"/>
<dbReference type="EMBL" id="VSRR010101007">
    <property type="protein sequence ID" value="MPC95098.1"/>
    <property type="molecule type" value="Genomic_DNA"/>
</dbReference>
<accession>A0A5B7JPS4</accession>
<organism evidence="1 2">
    <name type="scientific">Portunus trituberculatus</name>
    <name type="common">Swimming crab</name>
    <name type="synonym">Neptunus trituberculatus</name>
    <dbReference type="NCBI Taxonomy" id="210409"/>
    <lineage>
        <taxon>Eukaryota</taxon>
        <taxon>Metazoa</taxon>
        <taxon>Ecdysozoa</taxon>
        <taxon>Arthropoda</taxon>
        <taxon>Crustacea</taxon>
        <taxon>Multicrustacea</taxon>
        <taxon>Malacostraca</taxon>
        <taxon>Eumalacostraca</taxon>
        <taxon>Eucarida</taxon>
        <taxon>Decapoda</taxon>
        <taxon>Pleocyemata</taxon>
        <taxon>Brachyura</taxon>
        <taxon>Eubrachyura</taxon>
        <taxon>Portunoidea</taxon>
        <taxon>Portunidae</taxon>
        <taxon>Portuninae</taxon>
        <taxon>Portunus</taxon>
    </lineage>
</organism>
<comment type="caution">
    <text evidence="1">The sequence shown here is derived from an EMBL/GenBank/DDBJ whole genome shotgun (WGS) entry which is preliminary data.</text>
</comment>